<evidence type="ECO:0000313" key="6">
    <source>
        <dbReference type="Proteomes" id="UP001231587"/>
    </source>
</evidence>
<protein>
    <recommendedName>
        <fullName evidence="2">DUF2914 domain-containing protein</fullName>
    </recommendedName>
</protein>
<reference evidence="3" key="1">
    <citation type="submission" date="2021-03" db="EMBL/GenBank/DDBJ databases">
        <title>Genomic Encyclopedia of Type Strains, Phase IV (KMG-IV): sequencing the most valuable type-strain genomes for metagenomic binning, comparative biology and taxonomic classification.</title>
        <authorList>
            <person name="Goeker M."/>
        </authorList>
    </citation>
    <scope>NUCLEOTIDE SEQUENCE</scope>
    <source>
        <strain evidence="3">DSM 15523</strain>
        <strain evidence="4 6">DSM 16476</strain>
    </source>
</reference>
<dbReference type="AlphaFoldDB" id="A0A9X0YIE7"/>
<evidence type="ECO:0000313" key="5">
    <source>
        <dbReference type="Proteomes" id="UP001138672"/>
    </source>
</evidence>
<dbReference type="Pfam" id="PF11141">
    <property type="entry name" value="DUF2914"/>
    <property type="match status" value="1"/>
</dbReference>
<keyword evidence="6" id="KW-1185">Reference proteome</keyword>
<feature type="domain" description="DUF2914" evidence="2">
    <location>
        <begin position="288"/>
        <end position="355"/>
    </location>
</feature>
<evidence type="ECO:0000259" key="2">
    <source>
        <dbReference type="Pfam" id="PF11141"/>
    </source>
</evidence>
<dbReference type="Proteomes" id="UP001231587">
    <property type="component" value="Unassembled WGS sequence"/>
</dbReference>
<proteinExistence type="predicted"/>
<evidence type="ECO:0000313" key="3">
    <source>
        <dbReference type="EMBL" id="MBP1839272.1"/>
    </source>
</evidence>
<name>A0A9X0YIE7_9FLAO</name>
<organism evidence="3 5">
    <name type="scientific">Formosa algae</name>
    <dbReference type="NCBI Taxonomy" id="225843"/>
    <lineage>
        <taxon>Bacteria</taxon>
        <taxon>Pseudomonadati</taxon>
        <taxon>Bacteroidota</taxon>
        <taxon>Flavobacteriia</taxon>
        <taxon>Flavobacteriales</taxon>
        <taxon>Flavobacteriaceae</taxon>
        <taxon>Formosa</taxon>
    </lineage>
</organism>
<keyword evidence="1" id="KW-1133">Transmembrane helix</keyword>
<evidence type="ECO:0000313" key="4">
    <source>
        <dbReference type="EMBL" id="MDQ0334049.1"/>
    </source>
</evidence>
<dbReference type="Proteomes" id="UP001138672">
    <property type="component" value="Unassembled WGS sequence"/>
</dbReference>
<feature type="transmembrane region" description="Helical" evidence="1">
    <location>
        <begin position="110"/>
        <end position="127"/>
    </location>
</feature>
<sequence length="371" mass="43092">MKQKLINFKQSGLHRFILKHQKYAPILFFIGGFIFDTLTLGRIDRLYDLVVLCLHMTSLSITLFLYNLSDDGAWKNTFLDRFKDYFPLAIQFFFGGLSSAYVIYFSRSVSLSKTASFFVILVALFLANEFLKKRISNKYLQFSIYFFISFTFFTFMIPVFVKAMNPTIFLISGAISLTCTLLLITFIYAKSPSTREEIKLGKLLSIILAIYVTINGFYYFKLIPPVPLALQVGIVAHDVTTTKDAYLVTYERQEDLIFWRDYNSKFIHQPNEPVYVFSSVFAPTALQKSIIHRWKWYNESINEWVTVDNISYNITGGRNNGYRGYTYKNNIKPGLWSVEVLTEEELLLGVIDFEIITDSNLTPQRLTQHKF</sequence>
<dbReference type="EMBL" id="JAGGJQ010000002">
    <property type="protein sequence ID" value="MBP1839272.1"/>
    <property type="molecule type" value="Genomic_DNA"/>
</dbReference>
<feature type="transmembrane region" description="Helical" evidence="1">
    <location>
        <begin position="200"/>
        <end position="220"/>
    </location>
</feature>
<evidence type="ECO:0000256" key="1">
    <source>
        <dbReference type="SAM" id="Phobius"/>
    </source>
</evidence>
<comment type="caution">
    <text evidence="3">The sequence shown here is derived from an EMBL/GenBank/DDBJ whole genome shotgun (WGS) entry which is preliminary data.</text>
</comment>
<dbReference type="InterPro" id="IPR022606">
    <property type="entry name" value="DUF2914"/>
</dbReference>
<keyword evidence="1" id="KW-0472">Membrane</keyword>
<feature type="transmembrane region" description="Helical" evidence="1">
    <location>
        <begin position="49"/>
        <end position="66"/>
    </location>
</feature>
<accession>A0A9X0YIE7</accession>
<keyword evidence="1" id="KW-0812">Transmembrane</keyword>
<feature type="transmembrane region" description="Helical" evidence="1">
    <location>
        <begin position="86"/>
        <end position="104"/>
    </location>
</feature>
<dbReference type="OrthoDB" id="9779877at2"/>
<feature type="transmembrane region" description="Helical" evidence="1">
    <location>
        <begin position="167"/>
        <end position="188"/>
    </location>
</feature>
<dbReference type="RefSeq" id="WP_057782809.1">
    <property type="nucleotide sequence ID" value="NZ_JAGGJQ010000002.1"/>
</dbReference>
<feature type="transmembrane region" description="Helical" evidence="1">
    <location>
        <begin position="23"/>
        <end position="43"/>
    </location>
</feature>
<feature type="transmembrane region" description="Helical" evidence="1">
    <location>
        <begin position="139"/>
        <end position="161"/>
    </location>
</feature>
<gene>
    <name evidence="3" type="ORF">J2Z56_001178</name>
    <name evidence="4" type="ORF">J2Z57_000471</name>
</gene>
<dbReference type="EMBL" id="JAUSUU010000001">
    <property type="protein sequence ID" value="MDQ0334049.1"/>
    <property type="molecule type" value="Genomic_DNA"/>
</dbReference>